<reference evidence="4" key="1">
    <citation type="submission" date="2017-02" db="UniProtKB">
        <authorList>
            <consortium name="WormBaseParasite"/>
        </authorList>
    </citation>
    <scope>IDENTIFICATION</scope>
</reference>
<proteinExistence type="predicted"/>
<dbReference type="PANTHER" id="PTHR45808">
    <property type="entry name" value="RHO GTPASE-ACTIVATING PROTEIN 68F"/>
    <property type="match status" value="1"/>
</dbReference>
<name>A0A0N5A0E4_PARTI</name>
<dbReference type="PROSITE" id="PS50191">
    <property type="entry name" value="CRAL_TRIO"/>
    <property type="match status" value="1"/>
</dbReference>
<dbReference type="Pfam" id="PF13716">
    <property type="entry name" value="CRAL_TRIO_2"/>
    <property type="match status" value="1"/>
</dbReference>
<dbReference type="GO" id="GO:2001136">
    <property type="term" value="P:negative regulation of endocytic recycling"/>
    <property type="evidence" value="ECO:0007669"/>
    <property type="project" value="TreeGrafter"/>
</dbReference>
<dbReference type="InterPro" id="IPR001251">
    <property type="entry name" value="CRAL-TRIO_dom"/>
</dbReference>
<dbReference type="Pfam" id="PF00620">
    <property type="entry name" value="RhoGAP"/>
    <property type="match status" value="1"/>
</dbReference>
<dbReference type="Proteomes" id="UP000038045">
    <property type="component" value="Unplaced"/>
</dbReference>
<dbReference type="Gene3D" id="1.10.555.10">
    <property type="entry name" value="Rho GTPase activation protein"/>
    <property type="match status" value="1"/>
</dbReference>
<feature type="domain" description="CRAL-TRIO" evidence="1">
    <location>
        <begin position="68"/>
        <end position="224"/>
    </location>
</feature>
<dbReference type="SMART" id="SM00324">
    <property type="entry name" value="RhoGAP"/>
    <property type="match status" value="1"/>
</dbReference>
<evidence type="ECO:0000313" key="3">
    <source>
        <dbReference type="Proteomes" id="UP000038045"/>
    </source>
</evidence>
<dbReference type="PANTHER" id="PTHR45808:SF2">
    <property type="entry name" value="RHO GTPASE-ACTIVATING PROTEIN 68F"/>
    <property type="match status" value="1"/>
</dbReference>
<dbReference type="SUPFAM" id="SSF52087">
    <property type="entry name" value="CRAL/TRIO domain"/>
    <property type="match status" value="1"/>
</dbReference>
<evidence type="ECO:0000259" key="2">
    <source>
        <dbReference type="PROSITE" id="PS50238"/>
    </source>
</evidence>
<dbReference type="GO" id="GO:0005096">
    <property type="term" value="F:GTPase activator activity"/>
    <property type="evidence" value="ECO:0007669"/>
    <property type="project" value="TreeGrafter"/>
</dbReference>
<keyword evidence="3" id="KW-1185">Reference proteome</keyword>
<dbReference type="GO" id="GO:0007264">
    <property type="term" value="P:small GTPase-mediated signal transduction"/>
    <property type="evidence" value="ECO:0007669"/>
    <property type="project" value="TreeGrafter"/>
</dbReference>
<dbReference type="Gene3D" id="3.40.525.10">
    <property type="entry name" value="CRAL-TRIO lipid binding domain"/>
    <property type="match status" value="1"/>
</dbReference>
<protein>
    <submittedName>
        <fullName evidence="4">Rho GTPase-activating protein 68F (inferred by orthology to a D. melanogaster protein)</fullName>
    </submittedName>
</protein>
<dbReference type="CDD" id="cd00170">
    <property type="entry name" value="SEC14"/>
    <property type="match status" value="1"/>
</dbReference>
<dbReference type="STRING" id="131310.A0A0N5A0E4"/>
<evidence type="ECO:0000259" key="1">
    <source>
        <dbReference type="PROSITE" id="PS50191"/>
    </source>
</evidence>
<dbReference type="InterPro" id="IPR008936">
    <property type="entry name" value="Rho_GTPase_activation_prot"/>
</dbReference>
<accession>A0A0N5A0E4</accession>
<dbReference type="AlphaFoldDB" id="A0A0N5A0E4"/>
<dbReference type="WBParaSite" id="PTRK_0001489300.1">
    <property type="protein sequence ID" value="PTRK_0001489300.1"/>
    <property type="gene ID" value="PTRK_0001489300"/>
</dbReference>
<sequence length="446" mass="51738">MNQVNEIYDKEFVDPIDGFADDDLISPNDYKDCDSSKITSTSPIKSFLERDNFESELGSPSDEIYNAEFDEISKLNIINIIAEGDRAGRPIVCIYAFRLPSNKSFNHEVFFQFLQHVLDKYVELDYSLIYFHYGLKSANKPPIKTLVKAFHAFDRRYKKNLKVLAVIHPTRFIKFVWRIFQPFISIKFERKMHYMNSLNELNDIVPITRLNLPKEIIDYDTSLFDNRKMIPVPLISENNTVKPTAQFNVPLDFILGHHPESELPPIAIELVSFLRNYGLKTQGIFRLSGEVSRINRLQERINMGESIDFLSEDFYKNDISIAVIDASALLKVFLRSLGEPIITNALYPKLISSLDVPKNEKKQAVKNFVKLLPRSNYLLLQYIIEFLLDVANCEHENKMDANNLSVIFGPNLTWPTNQQVPISQLHTLNNFCYILIIEYEYIFSKH</sequence>
<dbReference type="InterPro" id="IPR000198">
    <property type="entry name" value="RhoGAP_dom"/>
</dbReference>
<dbReference type="PROSITE" id="PS50238">
    <property type="entry name" value="RHOGAP"/>
    <property type="match status" value="1"/>
</dbReference>
<feature type="domain" description="Rho-GAP" evidence="2">
    <location>
        <begin position="249"/>
        <end position="443"/>
    </location>
</feature>
<evidence type="ECO:0000313" key="4">
    <source>
        <dbReference type="WBParaSite" id="PTRK_0001489300.1"/>
    </source>
</evidence>
<organism evidence="3 4">
    <name type="scientific">Parastrongyloides trichosuri</name>
    <name type="common">Possum-specific nematode worm</name>
    <dbReference type="NCBI Taxonomy" id="131310"/>
    <lineage>
        <taxon>Eukaryota</taxon>
        <taxon>Metazoa</taxon>
        <taxon>Ecdysozoa</taxon>
        <taxon>Nematoda</taxon>
        <taxon>Chromadorea</taxon>
        <taxon>Rhabditida</taxon>
        <taxon>Tylenchina</taxon>
        <taxon>Panagrolaimomorpha</taxon>
        <taxon>Strongyloidoidea</taxon>
        <taxon>Strongyloididae</taxon>
        <taxon>Parastrongyloides</taxon>
    </lineage>
</organism>
<dbReference type="SUPFAM" id="SSF48350">
    <property type="entry name" value="GTPase activation domain, GAP"/>
    <property type="match status" value="1"/>
</dbReference>
<dbReference type="GO" id="GO:0005737">
    <property type="term" value="C:cytoplasm"/>
    <property type="evidence" value="ECO:0007669"/>
    <property type="project" value="TreeGrafter"/>
</dbReference>
<dbReference type="SMART" id="SM00516">
    <property type="entry name" value="SEC14"/>
    <property type="match status" value="1"/>
</dbReference>
<dbReference type="InterPro" id="IPR036865">
    <property type="entry name" value="CRAL-TRIO_dom_sf"/>
</dbReference>